<gene>
    <name evidence="13" type="primary">lpxK</name>
    <name evidence="14" type="ORF">BTW10_01725</name>
</gene>
<evidence type="ECO:0000256" key="13">
    <source>
        <dbReference type="HAMAP-Rule" id="MF_00409"/>
    </source>
</evidence>
<dbReference type="HAMAP" id="MF_00409">
    <property type="entry name" value="LpxK"/>
    <property type="match status" value="1"/>
</dbReference>
<dbReference type="GO" id="GO:0005886">
    <property type="term" value="C:plasma membrane"/>
    <property type="evidence" value="ECO:0007669"/>
    <property type="project" value="TreeGrafter"/>
</dbReference>
<dbReference type="Proteomes" id="UP000186806">
    <property type="component" value="Unassembled WGS sequence"/>
</dbReference>
<dbReference type="GO" id="GO:0009245">
    <property type="term" value="P:lipid A biosynthetic process"/>
    <property type="evidence" value="ECO:0007669"/>
    <property type="project" value="UniProtKB-UniRule"/>
</dbReference>
<comment type="similarity">
    <text evidence="13">Belongs to the LpxK family.</text>
</comment>
<dbReference type="PANTHER" id="PTHR42724">
    <property type="entry name" value="TETRAACYLDISACCHARIDE 4'-KINASE"/>
    <property type="match status" value="1"/>
</dbReference>
<dbReference type="UniPathway" id="UPA00359">
    <property type="reaction ID" value="UER00482"/>
</dbReference>
<dbReference type="PANTHER" id="PTHR42724:SF1">
    <property type="entry name" value="TETRAACYLDISACCHARIDE 4'-KINASE, MITOCHONDRIAL-RELATED"/>
    <property type="match status" value="1"/>
</dbReference>
<sequence length="330" mass="36282">MSRLQDAWYRDAAWLMPLRPLAGLYASAMGARRRAYQRGTKTVWAPPVPLIVIGNLSVGGTGKSPLVAWMARWLAERGWHPGIVSRGYGGHARRYPLYVTPETSPAEAGDEPVMLAAQTGLPVAVDPDRPRAARKLIAAGCDILLSDDGLQHMAMGRDIELVVVDGARGFGNGRCLPAGPLREPLSRLDEVDAVIGNGPLQQDLPVPHYSMHLTPSRWRHLIDDVCYPIEGRPFNGRVHALAGIGHPARFFETLAGLNVEFDPCPLADHHRFDAADLQFSDNRPVVMTAKDAVKCRPFAHERCWVLDVEAHPDPALMTWLEGRLAALTER</sequence>
<comment type="function">
    <text evidence="1 13">Transfers the gamma-phosphate of ATP to the 4'-position of a tetraacyldisaccharide 1-phosphate intermediate (termed DS-1-P) to form tetraacyldisaccharide 1,4'-bis-phosphate (lipid IVA).</text>
</comment>
<keyword evidence="8 13" id="KW-0547">Nucleotide-binding</keyword>
<dbReference type="InterPro" id="IPR003758">
    <property type="entry name" value="LpxK"/>
</dbReference>
<keyword evidence="15" id="KW-1185">Reference proteome</keyword>
<proteinExistence type="inferred from homology"/>
<protein>
    <recommendedName>
        <fullName evidence="4 13">Tetraacyldisaccharide 4'-kinase</fullName>
        <ecNumber evidence="3 13">2.7.1.130</ecNumber>
    </recommendedName>
    <alternativeName>
        <fullName evidence="12 13">Lipid A 4'-kinase</fullName>
    </alternativeName>
</protein>
<evidence type="ECO:0000256" key="11">
    <source>
        <dbReference type="ARBA" id="ARBA00023098"/>
    </source>
</evidence>
<keyword evidence="11 13" id="KW-0443">Lipid metabolism</keyword>
<comment type="caution">
    <text evidence="13">Lacks conserved residue(s) required for the propagation of feature annotation.</text>
</comment>
<organism evidence="14 15">
    <name type="scientific">Chromohalobacter japonicus</name>
    <dbReference type="NCBI Taxonomy" id="223900"/>
    <lineage>
        <taxon>Bacteria</taxon>
        <taxon>Pseudomonadati</taxon>
        <taxon>Pseudomonadota</taxon>
        <taxon>Gammaproteobacteria</taxon>
        <taxon>Oceanospirillales</taxon>
        <taxon>Halomonadaceae</taxon>
        <taxon>Chromohalobacter</taxon>
    </lineage>
</organism>
<keyword evidence="6 13" id="KW-0441">Lipid A biosynthesis</keyword>
<comment type="catalytic activity">
    <reaction evidence="13">
        <text>a lipid A disaccharide + ATP = a lipid IVA + ADP + H(+)</text>
        <dbReference type="Rhea" id="RHEA:67840"/>
        <dbReference type="ChEBI" id="CHEBI:15378"/>
        <dbReference type="ChEBI" id="CHEBI:30616"/>
        <dbReference type="ChEBI" id="CHEBI:176343"/>
        <dbReference type="ChEBI" id="CHEBI:176425"/>
        <dbReference type="ChEBI" id="CHEBI:456216"/>
        <dbReference type="EC" id="2.7.1.130"/>
    </reaction>
</comment>
<dbReference type="GO" id="GO:0009029">
    <property type="term" value="F:lipid-A 4'-kinase activity"/>
    <property type="evidence" value="ECO:0007669"/>
    <property type="project" value="UniProtKB-UniRule"/>
</dbReference>
<evidence type="ECO:0000256" key="8">
    <source>
        <dbReference type="ARBA" id="ARBA00022741"/>
    </source>
</evidence>
<dbReference type="SUPFAM" id="SSF52540">
    <property type="entry name" value="P-loop containing nucleoside triphosphate hydrolases"/>
    <property type="match status" value="1"/>
</dbReference>
<dbReference type="AlphaFoldDB" id="A0A1Q8TH25"/>
<keyword evidence="5 13" id="KW-0444">Lipid biosynthesis</keyword>
<reference evidence="14 15" key="1">
    <citation type="submission" date="2016-12" db="EMBL/GenBank/DDBJ databases">
        <title>Draft genome sequences of strains Salinicola socius SMB35, Salinicola sp. MH3R3-1 and Chromohalobacter sp. SMB17 from the Verkhnekamsk potash mining region of Russia.</title>
        <authorList>
            <person name="Mavrodi D.V."/>
            <person name="Olsson B.E."/>
            <person name="Korsakova E.S."/>
            <person name="Pyankova A."/>
            <person name="Mavrodi O.V."/>
            <person name="Plotnikova E.G."/>
        </authorList>
    </citation>
    <scope>NUCLEOTIDE SEQUENCE [LARGE SCALE GENOMIC DNA]</scope>
    <source>
        <strain evidence="14 15">SMB17</strain>
    </source>
</reference>
<evidence type="ECO:0000256" key="12">
    <source>
        <dbReference type="ARBA" id="ARBA00029757"/>
    </source>
</evidence>
<evidence type="ECO:0000313" key="14">
    <source>
        <dbReference type="EMBL" id="OLO12958.1"/>
    </source>
</evidence>
<dbReference type="STRING" id="223900.GCA_000821045_02400"/>
<evidence type="ECO:0000256" key="7">
    <source>
        <dbReference type="ARBA" id="ARBA00022679"/>
    </source>
</evidence>
<dbReference type="InterPro" id="IPR027417">
    <property type="entry name" value="P-loop_NTPase"/>
</dbReference>
<evidence type="ECO:0000256" key="6">
    <source>
        <dbReference type="ARBA" id="ARBA00022556"/>
    </source>
</evidence>
<keyword evidence="9 13" id="KW-0418">Kinase</keyword>
<name>A0A1Q8TH25_9GAMM</name>
<evidence type="ECO:0000256" key="5">
    <source>
        <dbReference type="ARBA" id="ARBA00022516"/>
    </source>
</evidence>
<dbReference type="GO" id="GO:0009244">
    <property type="term" value="P:lipopolysaccharide core region biosynthetic process"/>
    <property type="evidence" value="ECO:0007669"/>
    <property type="project" value="TreeGrafter"/>
</dbReference>
<evidence type="ECO:0000256" key="9">
    <source>
        <dbReference type="ARBA" id="ARBA00022777"/>
    </source>
</evidence>
<accession>A0A1Q8TH25</accession>
<comment type="pathway">
    <text evidence="2 13">Glycolipid biosynthesis; lipid IV(A) biosynthesis; lipid IV(A) from (3R)-3-hydroxytetradecanoyl-[acyl-carrier-protein] and UDP-N-acetyl-alpha-D-glucosamine: step 6/6.</text>
</comment>
<dbReference type="EC" id="2.7.1.130" evidence="3 13"/>
<evidence type="ECO:0000256" key="3">
    <source>
        <dbReference type="ARBA" id="ARBA00012071"/>
    </source>
</evidence>
<evidence type="ECO:0000256" key="4">
    <source>
        <dbReference type="ARBA" id="ARBA00016436"/>
    </source>
</evidence>
<dbReference type="RefSeq" id="WP_075367895.1">
    <property type="nucleotide sequence ID" value="NZ_MSDQ01000004.1"/>
</dbReference>
<dbReference type="GO" id="GO:0005524">
    <property type="term" value="F:ATP binding"/>
    <property type="evidence" value="ECO:0007669"/>
    <property type="project" value="UniProtKB-UniRule"/>
</dbReference>
<keyword evidence="10 13" id="KW-0067">ATP-binding</keyword>
<evidence type="ECO:0000256" key="10">
    <source>
        <dbReference type="ARBA" id="ARBA00022840"/>
    </source>
</evidence>
<evidence type="ECO:0000256" key="2">
    <source>
        <dbReference type="ARBA" id="ARBA00004870"/>
    </source>
</evidence>
<dbReference type="EMBL" id="MSDQ01000004">
    <property type="protein sequence ID" value="OLO12958.1"/>
    <property type="molecule type" value="Genomic_DNA"/>
</dbReference>
<dbReference type="Pfam" id="PF02606">
    <property type="entry name" value="LpxK"/>
    <property type="match status" value="1"/>
</dbReference>
<comment type="caution">
    <text evidence="14">The sequence shown here is derived from an EMBL/GenBank/DDBJ whole genome shotgun (WGS) entry which is preliminary data.</text>
</comment>
<keyword evidence="7 13" id="KW-0808">Transferase</keyword>
<evidence type="ECO:0000313" key="15">
    <source>
        <dbReference type="Proteomes" id="UP000186806"/>
    </source>
</evidence>
<evidence type="ECO:0000256" key="1">
    <source>
        <dbReference type="ARBA" id="ARBA00002274"/>
    </source>
</evidence>
<dbReference type="NCBIfam" id="TIGR00682">
    <property type="entry name" value="lpxK"/>
    <property type="match status" value="1"/>
</dbReference>